<proteinExistence type="inferred from homology"/>
<feature type="compositionally biased region" description="Basic and acidic residues" evidence="2">
    <location>
        <begin position="223"/>
        <end position="240"/>
    </location>
</feature>
<keyword evidence="4" id="KW-0969">Cilium</keyword>
<dbReference type="PANTHER" id="PTHR30531">
    <property type="entry name" value="FLAGELLAR BIOSYNTHETIC PROTEIN FLHB"/>
    <property type="match status" value="1"/>
</dbReference>
<keyword evidence="3" id="KW-0472">Membrane</keyword>
<keyword evidence="3" id="KW-0812">Transmembrane</keyword>
<feature type="region of interest" description="Disordered" evidence="2">
    <location>
        <begin position="223"/>
        <end position="246"/>
    </location>
</feature>
<comment type="similarity">
    <text evidence="1">Belongs to the type III secretion exporter family.</text>
</comment>
<dbReference type="InterPro" id="IPR006135">
    <property type="entry name" value="T3SS_substrate_exporter"/>
</dbReference>
<dbReference type="PRINTS" id="PR00950">
    <property type="entry name" value="TYPE3IMSPROT"/>
</dbReference>
<dbReference type="Gene3D" id="3.40.1690.10">
    <property type="entry name" value="secretion proteins EscU"/>
    <property type="match status" value="1"/>
</dbReference>
<dbReference type="Pfam" id="PF01312">
    <property type="entry name" value="Bac_export_2"/>
    <property type="match status" value="1"/>
</dbReference>
<feature type="transmembrane region" description="Helical" evidence="3">
    <location>
        <begin position="89"/>
        <end position="110"/>
    </location>
</feature>
<keyword evidence="4" id="KW-0966">Cell projection</keyword>
<evidence type="ECO:0000313" key="5">
    <source>
        <dbReference type="Proteomes" id="UP001161064"/>
    </source>
</evidence>
<dbReference type="EMBL" id="BPFZ01000015">
    <property type="protein sequence ID" value="GIU67857.1"/>
    <property type="molecule type" value="Genomic_DNA"/>
</dbReference>
<evidence type="ECO:0000256" key="3">
    <source>
        <dbReference type="SAM" id="Phobius"/>
    </source>
</evidence>
<keyword evidence="3" id="KW-1133">Transmembrane helix</keyword>
<feature type="transmembrane region" description="Helical" evidence="3">
    <location>
        <begin position="30"/>
        <end position="50"/>
    </location>
</feature>
<feature type="transmembrane region" description="Helical" evidence="3">
    <location>
        <begin position="151"/>
        <end position="171"/>
    </location>
</feature>
<name>A0ABQ4PXX3_9PROT</name>
<reference evidence="4" key="1">
    <citation type="submission" date="2021-05" db="EMBL/GenBank/DDBJ databases">
        <authorList>
            <person name="Tanabe Y."/>
        </authorList>
    </citation>
    <scope>NUCLEOTIDE SEQUENCE</scope>
    <source>
        <strain evidence="4">BOTRYCO-1</strain>
    </source>
</reference>
<dbReference type="SUPFAM" id="SSF160544">
    <property type="entry name" value="EscU C-terminal domain-like"/>
    <property type="match status" value="1"/>
</dbReference>
<gene>
    <name evidence="4" type="primary">flhB</name>
    <name evidence="4" type="ORF">PsB1_2011</name>
</gene>
<evidence type="ECO:0000256" key="2">
    <source>
        <dbReference type="SAM" id="MobiDB-lite"/>
    </source>
</evidence>
<dbReference type="RefSeq" id="WP_284361076.1">
    <property type="nucleotide sequence ID" value="NZ_BPFZ01000015.1"/>
</dbReference>
<feature type="transmembrane region" description="Helical" evidence="3">
    <location>
        <begin position="191"/>
        <end position="212"/>
    </location>
</feature>
<organism evidence="4 5">
    <name type="scientific">Candidatus Phycosocius spiralis</name>
    <dbReference type="NCBI Taxonomy" id="2815099"/>
    <lineage>
        <taxon>Bacteria</taxon>
        <taxon>Pseudomonadati</taxon>
        <taxon>Pseudomonadota</taxon>
        <taxon>Alphaproteobacteria</taxon>
        <taxon>Caulobacterales</taxon>
        <taxon>Caulobacterales incertae sedis</taxon>
        <taxon>Candidatus Phycosocius</taxon>
    </lineage>
</organism>
<evidence type="ECO:0000256" key="1">
    <source>
        <dbReference type="ARBA" id="ARBA00010690"/>
    </source>
</evidence>
<accession>A0ABQ4PXX3</accession>
<reference evidence="4" key="2">
    <citation type="journal article" date="2023" name="ISME Commun">
        <title>Characterization of a bloom-associated alphaproteobacterial lineage, 'Candidatus Phycosocius': insights into freshwater algal-bacterial interactions.</title>
        <authorList>
            <person name="Tanabe Y."/>
            <person name="Yamaguchi H."/>
            <person name="Yoshida M."/>
            <person name="Kai A."/>
            <person name="Okazaki Y."/>
        </authorList>
    </citation>
    <scope>NUCLEOTIDE SEQUENCE</scope>
    <source>
        <strain evidence="4">BOTRYCO-1</strain>
    </source>
</reference>
<dbReference type="Proteomes" id="UP001161064">
    <property type="component" value="Unassembled WGS sequence"/>
</dbReference>
<dbReference type="PANTHER" id="PTHR30531:SF12">
    <property type="entry name" value="FLAGELLAR BIOSYNTHETIC PROTEIN FLHB"/>
    <property type="match status" value="1"/>
</dbReference>
<comment type="caution">
    <text evidence="4">The sequence shown here is derived from an EMBL/GenBank/DDBJ whole genome shotgun (WGS) entry which is preliminary data.</text>
</comment>
<dbReference type="InterPro" id="IPR029025">
    <property type="entry name" value="T3SS_substrate_exporter_C"/>
</dbReference>
<protein>
    <submittedName>
        <fullName evidence="4">Flagellar biosynthesis protein FlhB</fullName>
    </submittedName>
</protein>
<evidence type="ECO:0000313" key="4">
    <source>
        <dbReference type="EMBL" id="GIU67857.1"/>
    </source>
</evidence>
<sequence>MSLESEENKTQEATPFKLLKARERGMVAKGADLAFATMLTALVLVLLALFPTAGVKISAAMAGTLRVAGSNASNPGAALTIIGQAIGPSLQLVISVALTVCIIIVFFEIVQLRGLVFSTQPLKPDFSRLNPAKGLKRLFSTKMLKETLKNILKLIVYAVVATIMSIHLVRLNGKELIDAQTIADVMYASTITLIASFMIVAVGFAIIDQVIARGEFAKEMRMSSSEIKRENKEQEGEPRQKQKRRQLHAHYIKQTQQLSGLGGSDMLIMNPQHYAIALGYDHRTMKAPIVTAKGRNQFALLLKERAIRLSITIIIDPPLARELYASTQTGEFVPESHYANIARHYLAQQRLRGQSKDQEIG</sequence>
<keyword evidence="4" id="KW-0282">Flagellum</keyword>
<keyword evidence="5" id="KW-1185">Reference proteome</keyword>